<feature type="transmembrane region" description="Helical" evidence="7">
    <location>
        <begin position="280"/>
        <end position="300"/>
    </location>
</feature>
<dbReference type="Pfam" id="PF01694">
    <property type="entry name" value="Rhomboid"/>
    <property type="match status" value="1"/>
</dbReference>
<dbReference type="GO" id="GO:0004252">
    <property type="term" value="F:serine-type endopeptidase activity"/>
    <property type="evidence" value="ECO:0007669"/>
    <property type="project" value="InterPro"/>
</dbReference>
<organism evidence="9 10">
    <name type="scientific">Pedobacter metabolipauper</name>
    <dbReference type="NCBI Taxonomy" id="425513"/>
    <lineage>
        <taxon>Bacteria</taxon>
        <taxon>Pseudomonadati</taxon>
        <taxon>Bacteroidota</taxon>
        <taxon>Sphingobacteriia</taxon>
        <taxon>Sphingobacteriales</taxon>
        <taxon>Sphingobacteriaceae</taxon>
        <taxon>Pedobacter</taxon>
    </lineage>
</organism>
<dbReference type="GO" id="GO:0016020">
    <property type="term" value="C:membrane"/>
    <property type="evidence" value="ECO:0007669"/>
    <property type="project" value="UniProtKB-SubCell"/>
</dbReference>
<evidence type="ECO:0000256" key="1">
    <source>
        <dbReference type="ARBA" id="ARBA00004141"/>
    </source>
</evidence>
<keyword evidence="3 7" id="KW-0812">Transmembrane</keyword>
<name>A0A4R6SZ83_9SPHI</name>
<dbReference type="EMBL" id="SNYC01000004">
    <property type="protein sequence ID" value="TDQ09845.1"/>
    <property type="molecule type" value="Genomic_DNA"/>
</dbReference>
<dbReference type="PANTHER" id="PTHR43731:SF14">
    <property type="entry name" value="PRESENILIN-ASSOCIATED RHOMBOID-LIKE PROTEIN, MITOCHONDRIAL"/>
    <property type="match status" value="1"/>
</dbReference>
<feature type="transmembrane region" description="Helical" evidence="7">
    <location>
        <begin position="222"/>
        <end position="242"/>
    </location>
</feature>
<keyword evidence="9" id="KW-0645">Protease</keyword>
<evidence type="ECO:0000256" key="3">
    <source>
        <dbReference type="ARBA" id="ARBA00022692"/>
    </source>
</evidence>
<feature type="transmembrane region" description="Helical" evidence="7">
    <location>
        <begin position="307"/>
        <end position="326"/>
    </location>
</feature>
<sequence>MSIRWGYSPKVEKYIPLGNFPADRYLIIAQQAIENLGWKLSHLSASGIIAYTKISLESYSEEISIRITSNFAVFKSECIGVQLLFTDYGKNDKNLQKFFDEFEYVEFHLKDIWQERIESFQEHIASHDDSYFELAPLRAKDRIKNAFYLFYPQKGYLITPILVNLNILYGFVLIGYLAGAVQAKGGDADAGEILTKVYLALGANSRMLALSGEIWRLITYQFIHLSFSHLFFNMYALIYIGLMVENKLGSLKTLGLYLLSGICGGLLSICFHEVGLMAGASGSIMGMFGAFLALLISNAFEKNANKALLISTVILTAYMLINGAMSKRVDNAAHLGGLLSGFLIGYLLFNTTIANKAFSDLKRSFTAGIIVLIFGLAVFTFSNRYQIEEYAKLKYEFNKNDLEFGNIYYIQRNLPLDEKLSRIKKYGLDVWQRNLTVTANMSKMVLTERDQIDCKYRTRIAQKAYHVSLMLYQDYKSGNPQNQVMIAKKMNEVNKMKMELAEILRKMD</sequence>
<feature type="transmembrane region" description="Helical" evidence="7">
    <location>
        <begin position="254"/>
        <end position="274"/>
    </location>
</feature>
<comment type="caution">
    <text evidence="9">The sequence shown here is derived from an EMBL/GenBank/DDBJ whole genome shotgun (WGS) entry which is preliminary data.</text>
</comment>
<feature type="transmembrane region" description="Helical" evidence="7">
    <location>
        <begin position="332"/>
        <end position="353"/>
    </location>
</feature>
<dbReference type="InterPro" id="IPR022764">
    <property type="entry name" value="Peptidase_S54_rhomboid_dom"/>
</dbReference>
<dbReference type="Proteomes" id="UP000295620">
    <property type="component" value="Unassembled WGS sequence"/>
</dbReference>
<dbReference type="SUPFAM" id="SSF144091">
    <property type="entry name" value="Rhomboid-like"/>
    <property type="match status" value="1"/>
</dbReference>
<evidence type="ECO:0000313" key="10">
    <source>
        <dbReference type="Proteomes" id="UP000295620"/>
    </source>
</evidence>
<keyword evidence="10" id="KW-1185">Reference proteome</keyword>
<dbReference type="InterPro" id="IPR050925">
    <property type="entry name" value="Rhomboid_protease_S54"/>
</dbReference>
<evidence type="ECO:0000256" key="7">
    <source>
        <dbReference type="SAM" id="Phobius"/>
    </source>
</evidence>
<dbReference type="PANTHER" id="PTHR43731">
    <property type="entry name" value="RHOMBOID PROTEASE"/>
    <property type="match status" value="1"/>
</dbReference>
<proteinExistence type="inferred from homology"/>
<evidence type="ECO:0000256" key="2">
    <source>
        <dbReference type="ARBA" id="ARBA00009045"/>
    </source>
</evidence>
<gene>
    <name evidence="9" type="ORF">ATK78_2004</name>
</gene>
<evidence type="ECO:0000256" key="4">
    <source>
        <dbReference type="ARBA" id="ARBA00022801"/>
    </source>
</evidence>
<feature type="domain" description="Peptidase S54 rhomboid" evidence="8">
    <location>
        <begin position="212"/>
        <end position="350"/>
    </location>
</feature>
<dbReference type="RefSeq" id="WP_133575899.1">
    <property type="nucleotide sequence ID" value="NZ_SNYC01000004.1"/>
</dbReference>
<dbReference type="OrthoDB" id="9778341at2"/>
<dbReference type="Gene3D" id="1.20.1540.10">
    <property type="entry name" value="Rhomboid-like"/>
    <property type="match status" value="1"/>
</dbReference>
<evidence type="ECO:0000313" key="9">
    <source>
        <dbReference type="EMBL" id="TDQ09845.1"/>
    </source>
</evidence>
<evidence type="ECO:0000259" key="8">
    <source>
        <dbReference type="Pfam" id="PF01694"/>
    </source>
</evidence>
<comment type="similarity">
    <text evidence="2">Belongs to the peptidase S54 family.</text>
</comment>
<evidence type="ECO:0000256" key="6">
    <source>
        <dbReference type="ARBA" id="ARBA00023136"/>
    </source>
</evidence>
<dbReference type="InterPro" id="IPR035952">
    <property type="entry name" value="Rhomboid-like_sf"/>
</dbReference>
<feature type="transmembrane region" description="Helical" evidence="7">
    <location>
        <begin position="156"/>
        <end position="178"/>
    </location>
</feature>
<dbReference type="GO" id="GO:0006508">
    <property type="term" value="P:proteolysis"/>
    <property type="evidence" value="ECO:0007669"/>
    <property type="project" value="UniProtKB-KW"/>
</dbReference>
<dbReference type="AlphaFoldDB" id="A0A4R6SZ83"/>
<keyword evidence="4" id="KW-0378">Hydrolase</keyword>
<comment type="subcellular location">
    <subcellularLocation>
        <location evidence="1">Membrane</location>
        <topology evidence="1">Multi-pass membrane protein</topology>
    </subcellularLocation>
</comment>
<accession>A0A4R6SZ83</accession>
<keyword evidence="6 7" id="KW-0472">Membrane</keyword>
<reference evidence="9 10" key="1">
    <citation type="submission" date="2019-03" db="EMBL/GenBank/DDBJ databases">
        <title>Genomic Encyclopedia of Archaeal and Bacterial Type Strains, Phase II (KMG-II): from individual species to whole genera.</title>
        <authorList>
            <person name="Goeker M."/>
        </authorList>
    </citation>
    <scope>NUCLEOTIDE SEQUENCE [LARGE SCALE GENOMIC DNA]</scope>
    <source>
        <strain evidence="9 10">DSM 19035</strain>
    </source>
</reference>
<evidence type="ECO:0000256" key="5">
    <source>
        <dbReference type="ARBA" id="ARBA00022989"/>
    </source>
</evidence>
<protein>
    <submittedName>
        <fullName evidence="9">Rhomboid protease GluP</fullName>
    </submittedName>
</protein>
<feature type="transmembrane region" description="Helical" evidence="7">
    <location>
        <begin position="365"/>
        <end position="382"/>
    </location>
</feature>
<keyword evidence="5 7" id="KW-1133">Transmembrane helix</keyword>